<evidence type="ECO:0000313" key="2">
    <source>
        <dbReference type="Proteomes" id="UP000507140"/>
    </source>
</evidence>
<accession>A0ABM8LKP4</accession>
<gene>
    <name evidence="1" type="ORF">LMG3415_05069</name>
</gene>
<comment type="caution">
    <text evidence="1">The sequence shown here is derived from an EMBL/GenBank/DDBJ whole genome shotgun (WGS) entry which is preliminary data.</text>
</comment>
<dbReference type="EMBL" id="CADIKR010000008">
    <property type="protein sequence ID" value="CAB3912877.1"/>
    <property type="molecule type" value="Genomic_DNA"/>
</dbReference>
<proteinExistence type="predicted"/>
<dbReference type="Proteomes" id="UP000507140">
    <property type="component" value="Unassembled WGS sequence"/>
</dbReference>
<name>A0ABM8LKP4_9BURK</name>
<organism evidence="1 2">
    <name type="scientific">Achromobacter mucicolens</name>
    <dbReference type="NCBI Taxonomy" id="1389922"/>
    <lineage>
        <taxon>Bacteria</taxon>
        <taxon>Pseudomonadati</taxon>
        <taxon>Pseudomonadota</taxon>
        <taxon>Betaproteobacteria</taxon>
        <taxon>Burkholderiales</taxon>
        <taxon>Alcaligenaceae</taxon>
        <taxon>Achromobacter</taxon>
    </lineage>
</organism>
<keyword evidence="2" id="KW-1185">Reference proteome</keyword>
<evidence type="ECO:0000313" key="1">
    <source>
        <dbReference type="EMBL" id="CAB3912877.1"/>
    </source>
</evidence>
<reference evidence="1 2" key="1">
    <citation type="submission" date="2020-04" db="EMBL/GenBank/DDBJ databases">
        <authorList>
            <person name="De Canck E."/>
        </authorList>
    </citation>
    <scope>NUCLEOTIDE SEQUENCE [LARGE SCALE GENOMIC DNA]</scope>
    <source>
        <strain evidence="1 2">LMG 3415</strain>
    </source>
</reference>
<sequence>MPHVSLLRKNHIPLMGKNPLSLESKPIFARSRSHSLRAFAHNVATVPLAAASARINPVRLRTQALMRPGAHSPAMGSPAGAGAPRAATALAYPPGRISPPVHALCRACAPDECVPAGFGMGGIQHRGEPSWGASSARMTAPAGGFARDGATQDMQPSDAAWSLLAGSSLGAPDTVAFDHRIDCAIGRLHLGAFPRTKSSHKVAFTSGSGFKPVRSWPGSGLICAFLEGV</sequence>
<protein>
    <submittedName>
        <fullName evidence="1">Uncharacterized protein</fullName>
    </submittedName>
</protein>